<accession>A0A9D9EAB7</accession>
<proteinExistence type="predicted"/>
<evidence type="ECO:0000313" key="1">
    <source>
        <dbReference type="EMBL" id="MBO8444079.1"/>
    </source>
</evidence>
<reference evidence="1" key="1">
    <citation type="submission" date="2020-10" db="EMBL/GenBank/DDBJ databases">
        <authorList>
            <person name="Gilroy R."/>
        </authorList>
    </citation>
    <scope>NUCLEOTIDE SEQUENCE</scope>
    <source>
        <strain evidence="1">11167</strain>
    </source>
</reference>
<comment type="caution">
    <text evidence="1">The sequence shown here is derived from an EMBL/GenBank/DDBJ whole genome shotgun (WGS) entry which is preliminary data.</text>
</comment>
<dbReference type="Proteomes" id="UP000823633">
    <property type="component" value="Unassembled WGS sequence"/>
</dbReference>
<dbReference type="EMBL" id="JADIMU010000070">
    <property type="protein sequence ID" value="MBO8444079.1"/>
    <property type="molecule type" value="Genomic_DNA"/>
</dbReference>
<sequence length="198" mass="22293">GYGADTLLAGYRGEHLMAQGRLSVTEDVGVNLMGSIGLQAMGVGAIYTRGKEANIAAMDRVMEESWRFFLSRPFLRVALSLEYYGRPVRPATYREIESRLEVECRPYEDLVLWSRQKSSYRQRGWWDGQVAYGLKWKGQGIGWDSEDGFSLSLSFDGLSFTISGSGFSVGYEARLDWLRLRFSLDSGGKVDTSLTLHF</sequence>
<protein>
    <submittedName>
        <fullName evidence="1">Uncharacterized protein</fullName>
    </submittedName>
</protein>
<reference evidence="1" key="2">
    <citation type="journal article" date="2021" name="PeerJ">
        <title>Extensive microbial diversity within the chicken gut microbiome revealed by metagenomics and culture.</title>
        <authorList>
            <person name="Gilroy R."/>
            <person name="Ravi A."/>
            <person name="Getino M."/>
            <person name="Pursley I."/>
            <person name="Horton D.L."/>
            <person name="Alikhan N.F."/>
            <person name="Baker D."/>
            <person name="Gharbi K."/>
            <person name="Hall N."/>
            <person name="Watson M."/>
            <person name="Adriaenssens E.M."/>
            <person name="Foster-Nyarko E."/>
            <person name="Jarju S."/>
            <person name="Secka A."/>
            <person name="Antonio M."/>
            <person name="Oren A."/>
            <person name="Chaudhuri R.R."/>
            <person name="La Ragione R."/>
            <person name="Hildebrand F."/>
            <person name="Pallen M.J."/>
        </authorList>
    </citation>
    <scope>NUCLEOTIDE SEQUENCE</scope>
    <source>
        <strain evidence="1">11167</strain>
    </source>
</reference>
<name>A0A9D9EAB7_9SPIR</name>
<gene>
    <name evidence="1" type="ORF">IAC42_10060</name>
</gene>
<feature type="non-terminal residue" evidence="1">
    <location>
        <position position="1"/>
    </location>
</feature>
<evidence type="ECO:0000313" key="2">
    <source>
        <dbReference type="Proteomes" id="UP000823633"/>
    </source>
</evidence>
<organism evidence="1 2">
    <name type="scientific">Candidatus Aphodenecus pullistercoris</name>
    <dbReference type="NCBI Taxonomy" id="2840669"/>
    <lineage>
        <taxon>Bacteria</taxon>
        <taxon>Pseudomonadati</taxon>
        <taxon>Spirochaetota</taxon>
        <taxon>Spirochaetia</taxon>
        <taxon>Spirochaetales</taxon>
        <taxon>Candidatus Aphodenecus</taxon>
    </lineage>
</organism>
<dbReference type="AlphaFoldDB" id="A0A9D9EAB7"/>